<feature type="signal peptide" evidence="1">
    <location>
        <begin position="1"/>
        <end position="25"/>
    </location>
</feature>
<evidence type="ECO:0000313" key="3">
    <source>
        <dbReference type="Proteomes" id="UP001157733"/>
    </source>
</evidence>
<dbReference type="Proteomes" id="UP001157733">
    <property type="component" value="Chromosome"/>
</dbReference>
<dbReference type="EMBL" id="OX336137">
    <property type="protein sequence ID" value="CAI2717667.1"/>
    <property type="molecule type" value="Genomic_DNA"/>
</dbReference>
<gene>
    <name evidence="2" type="ORF">NSPWAT_0808</name>
</gene>
<proteinExistence type="predicted"/>
<evidence type="ECO:0000256" key="1">
    <source>
        <dbReference type="SAM" id="SignalP"/>
    </source>
</evidence>
<organism evidence="2 3">
    <name type="scientific">Nitrospina watsonii</name>
    <dbReference type="NCBI Taxonomy" id="1323948"/>
    <lineage>
        <taxon>Bacteria</taxon>
        <taxon>Pseudomonadati</taxon>
        <taxon>Nitrospinota/Tectimicrobiota group</taxon>
        <taxon>Nitrospinota</taxon>
        <taxon>Nitrospinia</taxon>
        <taxon>Nitrospinales</taxon>
        <taxon>Nitrospinaceae</taxon>
        <taxon>Nitrospina</taxon>
    </lineage>
</organism>
<protein>
    <submittedName>
        <fullName evidence="2">Uncharacterized protein</fullName>
    </submittedName>
</protein>
<accession>A0ABN8VXT7</accession>
<evidence type="ECO:0000313" key="2">
    <source>
        <dbReference type="EMBL" id="CAI2717667.1"/>
    </source>
</evidence>
<dbReference type="RefSeq" id="WP_282010590.1">
    <property type="nucleotide sequence ID" value="NZ_OX336137.1"/>
</dbReference>
<keyword evidence="3" id="KW-1185">Reference proteome</keyword>
<name>A0ABN8VXT7_9BACT</name>
<reference evidence="2 3" key="1">
    <citation type="submission" date="2022-09" db="EMBL/GenBank/DDBJ databases">
        <authorList>
            <person name="Kop L."/>
        </authorList>
    </citation>
    <scope>NUCLEOTIDE SEQUENCE [LARGE SCALE GENOMIC DNA]</scope>
    <source>
        <strain evidence="2 3">347</strain>
    </source>
</reference>
<keyword evidence="1" id="KW-0732">Signal</keyword>
<feature type="chain" id="PRO_5045590549" evidence="1">
    <location>
        <begin position="26"/>
        <end position="131"/>
    </location>
</feature>
<sequence length="131" mass="14238">MRNMKAVLAFALIGSMALGANSAVAEEMTVEPWFVEGYNKAEMVLEPGTTGYCNKDFTVHNMSPSEEATVEIIRGNGDNYDWDQIQPNQSLGYKKDATSVFSGDAGARQHIDETRIVNGTMGGANLKVLCK</sequence>